<dbReference type="InterPro" id="IPR003785">
    <property type="entry name" value="Creatininase/forma_Hydrolase"/>
</dbReference>
<dbReference type="AlphaFoldDB" id="A0A537JXK0"/>
<keyword evidence="2" id="KW-0479">Metal-binding</keyword>
<dbReference type="GO" id="GO:0046872">
    <property type="term" value="F:metal ion binding"/>
    <property type="evidence" value="ECO:0007669"/>
    <property type="project" value="UniProtKB-KW"/>
</dbReference>
<accession>A0A537JXK0</accession>
<dbReference type="InterPro" id="IPR023214">
    <property type="entry name" value="HAD_sf"/>
</dbReference>
<sequence>MPDPMPYRLLVLDIDGTLVAGDKVVPPGVVRAITAAQARGVRVCLATGRRPESTRRFVDTVGADPPTIAYNGGLIYDFAAGRALWSRPLPLAAARRVLPVLRRFPETSPLVFIFNKVFAERRTPFVELYASRDRLAVDIAADFARLLTEPPMKFLIVGHRPDLERLSRALADLSGPPINQVFSQQDYLEILPPGISKGVALREMCRIVRIPPARVVAVGDAMNDLTMLQTAGLGVAVEGSPPELLEAAGTTCPPPEQEGVRVLIERLFLTRDRAGAESPARIGLRKGGVGVAGPIEARSSPKGRPIEARSGSKAKAAAAGTGKWTIPPRGGHMDKRTGVYLQNMTGHEVDERMKKNDILLVPLGATEAHGAHAPLGEDVFLVCRMAEEVAARTGCTVAQPVWYGSHPYHHLGMPGTVVIPEEIFTGYVRAMIAGFWNMGFRKQILLNGHGQEYVIPTAMHQFAKRYRVPSLLLLVNWYHPIRDHFKLTSEGGTYETPFIHADEVETSWSLALFPELLDMKYAPDNKVIGFLPGDHVDKAGNLLNRPINWYSQVGAGPIEVKAYIEGVVGRSSIARAEKAVGGVPQLLDYLERLVTDVHKAFPPGKLPPVEMVTERDPKELQAVLKGPRKGGKSIYSLGYPP</sequence>
<dbReference type="Pfam" id="PF08282">
    <property type="entry name" value="Hydrolase_3"/>
    <property type="match status" value="1"/>
</dbReference>
<dbReference type="InterPro" id="IPR036412">
    <property type="entry name" value="HAD-like_sf"/>
</dbReference>
<dbReference type="EMBL" id="VBAK01000143">
    <property type="protein sequence ID" value="TMI88235.1"/>
    <property type="molecule type" value="Genomic_DNA"/>
</dbReference>
<keyword evidence="4" id="KW-0862">Zinc</keyword>
<dbReference type="Gene3D" id="3.30.1240.10">
    <property type="match status" value="1"/>
</dbReference>
<dbReference type="NCBIfam" id="TIGR00099">
    <property type="entry name" value="Cof-subfamily"/>
    <property type="match status" value="1"/>
</dbReference>
<keyword evidence="3 7" id="KW-0378">Hydrolase</keyword>
<dbReference type="PANTHER" id="PTHR35005">
    <property type="entry name" value="3-DEHYDRO-SCYLLO-INOSOSE HYDROLASE"/>
    <property type="match status" value="1"/>
</dbReference>
<dbReference type="NCBIfam" id="NF041098">
    <property type="entry name" value="diketo_inos_hlase_IolN"/>
    <property type="match status" value="1"/>
</dbReference>
<reference evidence="7 8" key="1">
    <citation type="journal article" date="2019" name="Nat. Microbiol.">
        <title>Mediterranean grassland soil C-N compound turnover is dependent on rainfall and depth, and is mediated by genomically divergent microorganisms.</title>
        <authorList>
            <person name="Diamond S."/>
            <person name="Andeer P.F."/>
            <person name="Li Z."/>
            <person name="Crits-Christoph A."/>
            <person name="Burstein D."/>
            <person name="Anantharaman K."/>
            <person name="Lane K.R."/>
            <person name="Thomas B.C."/>
            <person name="Pan C."/>
            <person name="Northen T.R."/>
            <person name="Banfield J.F."/>
        </authorList>
    </citation>
    <scope>NUCLEOTIDE SEQUENCE [LARGE SCALE GENOMIC DNA]</scope>
    <source>
        <strain evidence="7">NP_3</strain>
    </source>
</reference>
<evidence type="ECO:0000256" key="1">
    <source>
        <dbReference type="ARBA" id="ARBA00001947"/>
    </source>
</evidence>
<gene>
    <name evidence="7" type="ORF">E6H00_13415</name>
</gene>
<comment type="cofactor">
    <cofactor evidence="1">
        <name>Zn(2+)</name>
        <dbReference type="ChEBI" id="CHEBI:29105"/>
    </cofactor>
</comment>
<dbReference type="NCBIfam" id="TIGR01484">
    <property type="entry name" value="HAD-SF-IIB"/>
    <property type="match status" value="1"/>
</dbReference>
<protein>
    <submittedName>
        <fullName evidence="7">Cof-type HAD-IIB family hydrolase</fullName>
    </submittedName>
</protein>
<dbReference type="InterPro" id="IPR024087">
    <property type="entry name" value="Creatininase-like_sf"/>
</dbReference>
<evidence type="ECO:0000256" key="2">
    <source>
        <dbReference type="ARBA" id="ARBA00022723"/>
    </source>
</evidence>
<dbReference type="InterPro" id="IPR006379">
    <property type="entry name" value="HAD-SF_hydro_IIB"/>
</dbReference>
<dbReference type="GO" id="GO:0016791">
    <property type="term" value="F:phosphatase activity"/>
    <property type="evidence" value="ECO:0007669"/>
    <property type="project" value="UniProtKB-ARBA"/>
</dbReference>
<dbReference type="Proteomes" id="UP000318509">
    <property type="component" value="Unassembled WGS sequence"/>
</dbReference>
<evidence type="ECO:0000256" key="4">
    <source>
        <dbReference type="ARBA" id="ARBA00022833"/>
    </source>
</evidence>
<dbReference type="Pfam" id="PF02633">
    <property type="entry name" value="Creatininase"/>
    <property type="match status" value="1"/>
</dbReference>
<proteinExistence type="inferred from homology"/>
<dbReference type="PANTHER" id="PTHR35005:SF1">
    <property type="entry name" value="2-AMINO-5-FORMYLAMINO-6-RIBOSYLAMINOPYRIMIDIN-4(3H)-ONE 5'-MONOPHOSPHATE DEFORMYLASE"/>
    <property type="match status" value="1"/>
</dbReference>
<dbReference type="Gene3D" id="3.40.50.10310">
    <property type="entry name" value="Creatininase"/>
    <property type="match status" value="1"/>
</dbReference>
<evidence type="ECO:0000256" key="5">
    <source>
        <dbReference type="ARBA" id="ARBA00024029"/>
    </source>
</evidence>
<comment type="similarity">
    <text evidence="5">Belongs to the creatininase superfamily.</text>
</comment>
<evidence type="ECO:0000313" key="8">
    <source>
        <dbReference type="Proteomes" id="UP000318509"/>
    </source>
</evidence>
<dbReference type="InterPro" id="IPR049842">
    <property type="entry name" value="Diketo_inos_hlase_IolN"/>
</dbReference>
<dbReference type="InterPro" id="IPR000150">
    <property type="entry name" value="Cof"/>
</dbReference>
<organism evidence="7 8">
    <name type="scientific">Candidatus Segetimicrobium genomatis</name>
    <dbReference type="NCBI Taxonomy" id="2569760"/>
    <lineage>
        <taxon>Bacteria</taxon>
        <taxon>Bacillati</taxon>
        <taxon>Candidatus Sysuimicrobiota</taxon>
        <taxon>Candidatus Sysuimicrobiia</taxon>
        <taxon>Candidatus Sysuimicrobiales</taxon>
        <taxon>Candidatus Segetimicrobiaceae</taxon>
        <taxon>Candidatus Segetimicrobium</taxon>
    </lineage>
</organism>
<evidence type="ECO:0000256" key="3">
    <source>
        <dbReference type="ARBA" id="ARBA00022801"/>
    </source>
</evidence>
<dbReference type="PROSITE" id="PS01228">
    <property type="entry name" value="COF_1"/>
    <property type="match status" value="1"/>
</dbReference>
<feature type="compositionally biased region" description="Low complexity" evidence="6">
    <location>
        <begin position="311"/>
        <end position="320"/>
    </location>
</feature>
<name>A0A537JXK0_9BACT</name>
<evidence type="ECO:0000313" key="7">
    <source>
        <dbReference type="EMBL" id="TMI88235.1"/>
    </source>
</evidence>
<evidence type="ECO:0000256" key="6">
    <source>
        <dbReference type="SAM" id="MobiDB-lite"/>
    </source>
</evidence>
<dbReference type="SUPFAM" id="SSF102215">
    <property type="entry name" value="Creatininase"/>
    <property type="match status" value="1"/>
</dbReference>
<feature type="region of interest" description="Disordered" evidence="6">
    <location>
        <begin position="293"/>
        <end position="331"/>
    </location>
</feature>
<dbReference type="SUPFAM" id="SSF56784">
    <property type="entry name" value="HAD-like"/>
    <property type="match status" value="1"/>
</dbReference>
<dbReference type="GO" id="GO:0009231">
    <property type="term" value="P:riboflavin biosynthetic process"/>
    <property type="evidence" value="ECO:0007669"/>
    <property type="project" value="TreeGrafter"/>
</dbReference>
<dbReference type="Gene3D" id="3.40.50.1000">
    <property type="entry name" value="HAD superfamily/HAD-like"/>
    <property type="match status" value="1"/>
</dbReference>
<comment type="caution">
    <text evidence="7">The sequence shown here is derived from an EMBL/GenBank/DDBJ whole genome shotgun (WGS) entry which is preliminary data.</text>
</comment>
<dbReference type="GO" id="GO:0016811">
    <property type="term" value="F:hydrolase activity, acting on carbon-nitrogen (but not peptide) bonds, in linear amides"/>
    <property type="evidence" value="ECO:0007669"/>
    <property type="project" value="TreeGrafter"/>
</dbReference>